<keyword evidence="3" id="KW-1185">Reference proteome</keyword>
<evidence type="ECO:0000256" key="1">
    <source>
        <dbReference type="SAM" id="Phobius"/>
    </source>
</evidence>
<gene>
    <name evidence="2" type="ORF">GPUH_LOCUS2812</name>
</gene>
<keyword evidence="1" id="KW-0472">Membrane</keyword>
<protein>
    <submittedName>
        <fullName evidence="4">7TM_GPCR_Srx domain-containing protein</fullName>
    </submittedName>
</protein>
<sequence length="62" mass="7164">MLATIIDSALASARWFKAAKVPHDQWAMNFSWIDLTLTILAILNGMMMLLYKLKNFFTSKRN</sequence>
<evidence type="ECO:0000313" key="2">
    <source>
        <dbReference type="EMBL" id="VDK36533.1"/>
    </source>
</evidence>
<reference evidence="2 3" key="2">
    <citation type="submission" date="2018-11" db="EMBL/GenBank/DDBJ databases">
        <authorList>
            <consortium name="Pathogen Informatics"/>
        </authorList>
    </citation>
    <scope>NUCLEOTIDE SEQUENCE [LARGE SCALE GENOMIC DNA]</scope>
</reference>
<dbReference type="AlphaFoldDB" id="A0A183D272"/>
<accession>A0A183D272</accession>
<dbReference type="OrthoDB" id="5771867at2759"/>
<dbReference type="Proteomes" id="UP000271098">
    <property type="component" value="Unassembled WGS sequence"/>
</dbReference>
<keyword evidence="1" id="KW-0812">Transmembrane</keyword>
<name>A0A183D272_9BILA</name>
<dbReference type="EMBL" id="UYRT01004458">
    <property type="protein sequence ID" value="VDK36533.1"/>
    <property type="molecule type" value="Genomic_DNA"/>
</dbReference>
<dbReference type="WBParaSite" id="GPUH_0000281801-mRNA-1">
    <property type="protein sequence ID" value="GPUH_0000281801-mRNA-1"/>
    <property type="gene ID" value="GPUH_0000281801"/>
</dbReference>
<feature type="transmembrane region" description="Helical" evidence="1">
    <location>
        <begin position="30"/>
        <end position="51"/>
    </location>
</feature>
<keyword evidence="1" id="KW-1133">Transmembrane helix</keyword>
<reference evidence="4" key="1">
    <citation type="submission" date="2016-06" db="UniProtKB">
        <authorList>
            <consortium name="WormBaseParasite"/>
        </authorList>
    </citation>
    <scope>IDENTIFICATION</scope>
</reference>
<organism evidence="4">
    <name type="scientific">Gongylonema pulchrum</name>
    <dbReference type="NCBI Taxonomy" id="637853"/>
    <lineage>
        <taxon>Eukaryota</taxon>
        <taxon>Metazoa</taxon>
        <taxon>Ecdysozoa</taxon>
        <taxon>Nematoda</taxon>
        <taxon>Chromadorea</taxon>
        <taxon>Rhabditida</taxon>
        <taxon>Spirurina</taxon>
        <taxon>Spiruromorpha</taxon>
        <taxon>Spiruroidea</taxon>
        <taxon>Gongylonematidae</taxon>
        <taxon>Gongylonema</taxon>
    </lineage>
</organism>
<proteinExistence type="predicted"/>
<evidence type="ECO:0000313" key="3">
    <source>
        <dbReference type="Proteomes" id="UP000271098"/>
    </source>
</evidence>
<evidence type="ECO:0000313" key="4">
    <source>
        <dbReference type="WBParaSite" id="GPUH_0000281801-mRNA-1"/>
    </source>
</evidence>